<dbReference type="Proteomes" id="UP000215335">
    <property type="component" value="Unassembled WGS sequence"/>
</dbReference>
<dbReference type="SUPFAM" id="SSF57997">
    <property type="entry name" value="Tropomyosin"/>
    <property type="match status" value="1"/>
</dbReference>
<name>A0A232EM33_9HYME</name>
<evidence type="ECO:0000256" key="1">
    <source>
        <dbReference type="SAM" id="Coils"/>
    </source>
</evidence>
<dbReference type="InterPro" id="IPR038830">
    <property type="entry name" value="CCDC186"/>
</dbReference>
<dbReference type="GO" id="GO:0099518">
    <property type="term" value="P:vesicle cytoskeletal trafficking"/>
    <property type="evidence" value="ECO:0007669"/>
    <property type="project" value="TreeGrafter"/>
</dbReference>
<sequence>MKASHRDALLRMHLKYLQKKYGTNLRFNFNNLKENDRLILLQPIKNLCIPMKDLFILHQHRILHNNDLEIRSDCENQFFFMIKTLYSMFKEGNYQHLSCSNTNQVLQYPSSSEDKKLRLTVGSRNKSHEKDILCNSNVFNLYLCYFHLLKNYDFLKNIKEELLKKLEESEQIRRESIYSNEMKFCKICSVLKDELQTLKEKYNNISKNYTISQMEKERSVMNYATGEKRLLEAQKSIKLVEKKHQDALKENAGLQKKLQRAEHDISKLATEMNSKCSEIMQLRNQIERHRDSDNAKEMKLKWAQNRLKIITDAQEESQAKLNECLAKNTELKNQCEFLQSQVNDKIKMVNKTDENKVTILDQQLKEQQARLIMERHVIEDAENTRIKLQKEYDILLDRQRIADKENHLLISQIHSLQREFTECKTEANFLRASLEREKEKVQTLESQLSQMETLNKHLETKEQRLCALEVELKRLQLEKADFQADIEALRQREIQMLDFTQKLTDKNVQLQCDFTNIQSKYHILENSQHPLEQRIKKCMEDIASLEQNLSSEKIKRSEECNVLAKYIAELTLYNQKLLYQLEELEGEKDILRKRYELAIREMNREVYLRRTKTENNKSLSDASSSENCANCEESALKESHGQNSSLNEIGNAKMYDVLDKENLYKQLIKLQKINAKRAERIDFLEEHSHALLKELQKKTKIIQNYGIPCDINTNHGKF</sequence>
<proteinExistence type="predicted"/>
<gene>
    <name evidence="2" type="ORF">TSAR_004072</name>
</gene>
<evidence type="ECO:0000313" key="3">
    <source>
        <dbReference type="Proteomes" id="UP000215335"/>
    </source>
</evidence>
<feature type="coiled-coil region" evidence="1">
    <location>
        <begin position="427"/>
        <end position="492"/>
    </location>
</feature>
<feature type="coiled-coil region" evidence="1">
    <location>
        <begin position="535"/>
        <end position="601"/>
    </location>
</feature>
<dbReference type="PANTHER" id="PTHR18911:SF5">
    <property type="entry name" value="COILED-COIL DOMAIN-CONTAINING PROTEIN 186"/>
    <property type="match status" value="1"/>
</dbReference>
<accession>A0A232EM33</accession>
<evidence type="ECO:0000313" key="2">
    <source>
        <dbReference type="EMBL" id="OXU19406.1"/>
    </source>
</evidence>
<comment type="caution">
    <text evidence="2">The sequence shown here is derived from an EMBL/GenBank/DDBJ whole genome shotgun (WGS) entry which is preliminary data.</text>
</comment>
<keyword evidence="1" id="KW-0175">Coiled coil</keyword>
<feature type="coiled-coil region" evidence="1">
    <location>
        <begin position="314"/>
        <end position="398"/>
    </location>
</feature>
<dbReference type="OrthoDB" id="5583482at2759"/>
<dbReference type="EMBL" id="NNAY01003442">
    <property type="protein sequence ID" value="OXU19406.1"/>
    <property type="molecule type" value="Genomic_DNA"/>
</dbReference>
<dbReference type="AlphaFoldDB" id="A0A232EM33"/>
<reference evidence="2 3" key="1">
    <citation type="journal article" date="2017" name="Curr. Biol.">
        <title>The Evolution of Venom by Co-option of Single-Copy Genes.</title>
        <authorList>
            <person name="Martinson E.O."/>
            <person name="Mrinalini"/>
            <person name="Kelkar Y.D."/>
            <person name="Chang C.H."/>
            <person name="Werren J.H."/>
        </authorList>
    </citation>
    <scope>NUCLEOTIDE SEQUENCE [LARGE SCALE GENOMIC DNA]</scope>
    <source>
        <strain evidence="2 3">Alberta</strain>
        <tissue evidence="2">Whole body</tissue>
    </source>
</reference>
<keyword evidence="3" id="KW-1185">Reference proteome</keyword>
<dbReference type="GO" id="GO:0031267">
    <property type="term" value="F:small GTPase binding"/>
    <property type="evidence" value="ECO:0007669"/>
    <property type="project" value="TreeGrafter"/>
</dbReference>
<dbReference type="PANTHER" id="PTHR18911">
    <property type="entry name" value="CTCL TUMOR ANTIGEN HD-CL-01"/>
    <property type="match status" value="1"/>
</dbReference>
<feature type="coiled-coil region" evidence="1">
    <location>
        <begin position="152"/>
        <end position="271"/>
    </location>
</feature>
<dbReference type="GO" id="GO:0005802">
    <property type="term" value="C:trans-Golgi network"/>
    <property type="evidence" value="ECO:0007669"/>
    <property type="project" value="TreeGrafter"/>
</dbReference>
<dbReference type="STRING" id="543379.A0A232EM33"/>
<protein>
    <submittedName>
        <fullName evidence="2">Uncharacterized protein</fullName>
    </submittedName>
</protein>
<organism evidence="2 3">
    <name type="scientific">Trichomalopsis sarcophagae</name>
    <dbReference type="NCBI Taxonomy" id="543379"/>
    <lineage>
        <taxon>Eukaryota</taxon>
        <taxon>Metazoa</taxon>
        <taxon>Ecdysozoa</taxon>
        <taxon>Arthropoda</taxon>
        <taxon>Hexapoda</taxon>
        <taxon>Insecta</taxon>
        <taxon>Pterygota</taxon>
        <taxon>Neoptera</taxon>
        <taxon>Endopterygota</taxon>
        <taxon>Hymenoptera</taxon>
        <taxon>Apocrita</taxon>
        <taxon>Proctotrupomorpha</taxon>
        <taxon>Chalcidoidea</taxon>
        <taxon>Pteromalidae</taxon>
        <taxon>Pteromalinae</taxon>
        <taxon>Trichomalopsis</taxon>
    </lineage>
</organism>